<dbReference type="Pfam" id="PF00440">
    <property type="entry name" value="TetR_N"/>
    <property type="match status" value="1"/>
</dbReference>
<name>A0A917JVZ4_9PSEU</name>
<evidence type="ECO:0000313" key="7">
    <source>
        <dbReference type="EMBL" id="GGI89923.1"/>
    </source>
</evidence>
<keyword evidence="3" id="KW-0804">Transcription</keyword>
<reference evidence="7 8" key="1">
    <citation type="journal article" date="2014" name="Int. J. Syst. Evol. Microbiol.">
        <title>Complete genome sequence of Corynebacterium casei LMG S-19264T (=DSM 44701T), isolated from a smear-ripened cheese.</title>
        <authorList>
            <consortium name="US DOE Joint Genome Institute (JGI-PGF)"/>
            <person name="Walter F."/>
            <person name="Albersmeier A."/>
            <person name="Kalinowski J."/>
            <person name="Ruckert C."/>
        </authorList>
    </citation>
    <scope>NUCLEOTIDE SEQUENCE [LARGE SCALE GENOMIC DNA]</scope>
    <source>
        <strain evidence="7 8">CGMCC 4.7206</strain>
    </source>
</reference>
<dbReference type="Pfam" id="PF17754">
    <property type="entry name" value="TetR_C_14"/>
    <property type="match status" value="1"/>
</dbReference>
<dbReference type="InterPro" id="IPR023772">
    <property type="entry name" value="DNA-bd_HTH_TetR-type_CS"/>
</dbReference>
<dbReference type="Proteomes" id="UP001500220">
    <property type="component" value="Unassembled WGS sequence"/>
</dbReference>
<reference evidence="7" key="3">
    <citation type="submission" date="2020-09" db="EMBL/GenBank/DDBJ databases">
        <authorList>
            <person name="Sun Q."/>
            <person name="Zhou Y."/>
        </authorList>
    </citation>
    <scope>NUCLEOTIDE SEQUENCE</scope>
    <source>
        <strain evidence="7">CGMCC 4.7206</strain>
    </source>
</reference>
<organism evidence="7 8">
    <name type="scientific">Saccharopolyspora thermophila</name>
    <dbReference type="NCBI Taxonomy" id="89367"/>
    <lineage>
        <taxon>Bacteria</taxon>
        <taxon>Bacillati</taxon>
        <taxon>Actinomycetota</taxon>
        <taxon>Actinomycetes</taxon>
        <taxon>Pseudonocardiales</taxon>
        <taxon>Pseudonocardiaceae</taxon>
        <taxon>Saccharopolyspora</taxon>
    </lineage>
</organism>
<dbReference type="PANTHER" id="PTHR30055">
    <property type="entry name" value="HTH-TYPE TRANSCRIPTIONAL REGULATOR RUTR"/>
    <property type="match status" value="1"/>
</dbReference>
<dbReference type="PROSITE" id="PS01081">
    <property type="entry name" value="HTH_TETR_1"/>
    <property type="match status" value="1"/>
</dbReference>
<evidence type="ECO:0000259" key="5">
    <source>
        <dbReference type="PROSITE" id="PS50977"/>
    </source>
</evidence>
<keyword evidence="1" id="KW-0805">Transcription regulation</keyword>
<gene>
    <name evidence="6" type="ORF">GCM10009545_36280</name>
    <name evidence="7" type="ORF">GCM10011581_28800</name>
</gene>
<dbReference type="Gene3D" id="1.10.10.60">
    <property type="entry name" value="Homeodomain-like"/>
    <property type="match status" value="1"/>
</dbReference>
<reference evidence="6" key="4">
    <citation type="submission" date="2023-12" db="EMBL/GenBank/DDBJ databases">
        <authorList>
            <person name="Sun Q."/>
            <person name="Inoue M."/>
        </authorList>
    </citation>
    <scope>NUCLEOTIDE SEQUENCE</scope>
    <source>
        <strain evidence="6">JCM 10664</strain>
    </source>
</reference>
<accession>A0A917JVZ4</accession>
<evidence type="ECO:0000256" key="1">
    <source>
        <dbReference type="ARBA" id="ARBA00023015"/>
    </source>
</evidence>
<dbReference type="InterPro" id="IPR001647">
    <property type="entry name" value="HTH_TetR"/>
</dbReference>
<evidence type="ECO:0000256" key="2">
    <source>
        <dbReference type="ARBA" id="ARBA00023125"/>
    </source>
</evidence>
<sequence>MSAPTDQGGLRARKKQRTRSALIDAGLDLFLSQGYDETTIDEIATAVEISPRTFFRYFDGKEDVALAKGTEFDELVCRELAARPADEPPLVALRQAVLDAVRESASREGVPRFLRIQHLISNTPALLAGNLRRAALNEELLTTEIARRQGVDPVRDLRPRVLVGIVYAALRIGLQTTCADGSRELARLLELVEQTIDLATAGVPARWGADPRTW</sequence>
<dbReference type="InterPro" id="IPR050109">
    <property type="entry name" value="HTH-type_TetR-like_transc_reg"/>
</dbReference>
<evidence type="ECO:0000313" key="8">
    <source>
        <dbReference type="Proteomes" id="UP000597989"/>
    </source>
</evidence>
<dbReference type="GO" id="GO:0003700">
    <property type="term" value="F:DNA-binding transcription factor activity"/>
    <property type="evidence" value="ECO:0007669"/>
    <property type="project" value="TreeGrafter"/>
</dbReference>
<proteinExistence type="predicted"/>
<evidence type="ECO:0000313" key="9">
    <source>
        <dbReference type="Proteomes" id="UP001500220"/>
    </source>
</evidence>
<dbReference type="InterPro" id="IPR009057">
    <property type="entry name" value="Homeodomain-like_sf"/>
</dbReference>
<reference evidence="6 9" key="2">
    <citation type="journal article" date="2019" name="Int. J. Syst. Evol. Microbiol.">
        <title>The Global Catalogue of Microorganisms (GCM) 10K type strain sequencing project: providing services to taxonomists for standard genome sequencing and annotation.</title>
        <authorList>
            <consortium name="The Broad Institute Genomics Platform"/>
            <consortium name="The Broad Institute Genome Sequencing Center for Infectious Disease"/>
            <person name="Wu L."/>
            <person name="Ma J."/>
        </authorList>
    </citation>
    <scope>NUCLEOTIDE SEQUENCE [LARGE SCALE GENOMIC DNA]</scope>
    <source>
        <strain evidence="6 9">JCM 10664</strain>
    </source>
</reference>
<dbReference type="EMBL" id="BMMT01000009">
    <property type="protein sequence ID" value="GGI89923.1"/>
    <property type="molecule type" value="Genomic_DNA"/>
</dbReference>
<feature type="DNA-binding region" description="H-T-H motif" evidence="4">
    <location>
        <begin position="39"/>
        <end position="58"/>
    </location>
</feature>
<feature type="domain" description="HTH tetR-type" evidence="5">
    <location>
        <begin position="16"/>
        <end position="76"/>
    </location>
</feature>
<dbReference type="RefSeq" id="WP_188987866.1">
    <property type="nucleotide sequence ID" value="NZ_BAAAHC010000013.1"/>
</dbReference>
<dbReference type="GO" id="GO:0000976">
    <property type="term" value="F:transcription cis-regulatory region binding"/>
    <property type="evidence" value="ECO:0007669"/>
    <property type="project" value="TreeGrafter"/>
</dbReference>
<evidence type="ECO:0000256" key="4">
    <source>
        <dbReference type="PROSITE-ProRule" id="PRU00335"/>
    </source>
</evidence>
<dbReference type="EMBL" id="BAAAHC010000013">
    <property type="protein sequence ID" value="GAA0530537.1"/>
    <property type="molecule type" value="Genomic_DNA"/>
</dbReference>
<keyword evidence="2 4" id="KW-0238">DNA-binding</keyword>
<comment type="caution">
    <text evidence="7">The sequence shown here is derived from an EMBL/GenBank/DDBJ whole genome shotgun (WGS) entry which is preliminary data.</text>
</comment>
<dbReference type="PANTHER" id="PTHR30055:SF238">
    <property type="entry name" value="MYCOFACTOCIN BIOSYNTHESIS TRANSCRIPTIONAL REGULATOR MFTR-RELATED"/>
    <property type="match status" value="1"/>
</dbReference>
<keyword evidence="9" id="KW-1185">Reference proteome</keyword>
<dbReference type="SUPFAM" id="SSF46689">
    <property type="entry name" value="Homeodomain-like"/>
    <property type="match status" value="1"/>
</dbReference>
<dbReference type="PRINTS" id="PR00455">
    <property type="entry name" value="HTHTETR"/>
</dbReference>
<dbReference type="Proteomes" id="UP000597989">
    <property type="component" value="Unassembled WGS sequence"/>
</dbReference>
<evidence type="ECO:0000256" key="3">
    <source>
        <dbReference type="ARBA" id="ARBA00023163"/>
    </source>
</evidence>
<dbReference type="PROSITE" id="PS50977">
    <property type="entry name" value="HTH_TETR_2"/>
    <property type="match status" value="1"/>
</dbReference>
<dbReference type="Gene3D" id="1.10.357.10">
    <property type="entry name" value="Tetracycline Repressor, domain 2"/>
    <property type="match status" value="1"/>
</dbReference>
<evidence type="ECO:0000313" key="6">
    <source>
        <dbReference type="EMBL" id="GAA0530537.1"/>
    </source>
</evidence>
<protein>
    <submittedName>
        <fullName evidence="7">TetR family transcriptional regulator</fullName>
    </submittedName>
</protein>
<dbReference type="InterPro" id="IPR041347">
    <property type="entry name" value="MftR_C"/>
</dbReference>
<dbReference type="AlphaFoldDB" id="A0A917JVZ4"/>